<organism evidence="2 3">
    <name type="scientific">Cylicocyclus nassatus</name>
    <name type="common">Nematode worm</name>
    <dbReference type="NCBI Taxonomy" id="53992"/>
    <lineage>
        <taxon>Eukaryota</taxon>
        <taxon>Metazoa</taxon>
        <taxon>Ecdysozoa</taxon>
        <taxon>Nematoda</taxon>
        <taxon>Chromadorea</taxon>
        <taxon>Rhabditida</taxon>
        <taxon>Rhabditina</taxon>
        <taxon>Rhabditomorpha</taxon>
        <taxon>Strongyloidea</taxon>
        <taxon>Strongylidae</taxon>
        <taxon>Cylicocyclus</taxon>
    </lineage>
</organism>
<dbReference type="EMBL" id="CATQJL010000223">
    <property type="protein sequence ID" value="CAJ0598038.1"/>
    <property type="molecule type" value="Genomic_DNA"/>
</dbReference>
<sequence>MPPRKGKRSKKTTALIDVKKSGPEQWDAIRYHHPKKLDEPCARTQSDGEWFPIERILDTIYIVGTNRMWQHLVQWKPSWSRQVTPSALRDFHAKATVLGCIVKDETLRSRVRQKIEWNRREFMCSDFAVRITDPDGTSTVEVLPYPDVKRRFPSALFEFLEDRVPIPRSKVEDEARSDGLLSVYDDVNIPECLKRDPDAQKMTRNVTVNQNVKDENGDSVSALSACVANSGNKKIRKRKEHKYYKGARRIKRKSNVVKMELDEANTSDRAAVEVCDRTSHLEMTDSVEKRVSPSSAKEFLDKLQSATSENSLPTKSPPSRVTLSISIESPKSVDLHISKNEDDDVVIIYDKESPCKIVTSTEAKTASSLETKSSPSVGATMKDQRLNAERVFKRSGDEACSKTATPVKRVSPRLSSGSNSSKRNISHGKQHRRKRSAPLKSRNSLDDYFGQSHHRKQHRLSGEENGPHANGLSNGAV</sequence>
<feature type="compositionally biased region" description="Basic residues" evidence="1">
    <location>
        <begin position="424"/>
        <end position="437"/>
    </location>
</feature>
<feature type="compositionally biased region" description="Low complexity" evidence="1">
    <location>
        <begin position="412"/>
        <end position="423"/>
    </location>
</feature>
<feature type="compositionally biased region" description="Basic and acidic residues" evidence="1">
    <location>
        <begin position="382"/>
        <end position="400"/>
    </location>
</feature>
<accession>A0AA36M4M9</accession>
<dbReference type="Proteomes" id="UP001176961">
    <property type="component" value="Unassembled WGS sequence"/>
</dbReference>
<evidence type="ECO:0000256" key="1">
    <source>
        <dbReference type="SAM" id="MobiDB-lite"/>
    </source>
</evidence>
<feature type="compositionally biased region" description="Polar residues" evidence="1">
    <location>
        <begin position="361"/>
        <end position="377"/>
    </location>
</feature>
<evidence type="ECO:0000313" key="3">
    <source>
        <dbReference type="Proteomes" id="UP001176961"/>
    </source>
</evidence>
<feature type="region of interest" description="Disordered" evidence="1">
    <location>
        <begin position="361"/>
        <end position="477"/>
    </location>
</feature>
<comment type="caution">
    <text evidence="2">The sequence shown here is derived from an EMBL/GenBank/DDBJ whole genome shotgun (WGS) entry which is preliminary data.</text>
</comment>
<gene>
    <name evidence="2" type="ORF">CYNAS_LOCUS10021</name>
</gene>
<protein>
    <submittedName>
        <fullName evidence="2">Uncharacterized protein</fullName>
    </submittedName>
</protein>
<reference evidence="2" key="1">
    <citation type="submission" date="2023-07" db="EMBL/GenBank/DDBJ databases">
        <authorList>
            <consortium name="CYATHOMIX"/>
        </authorList>
    </citation>
    <scope>NUCLEOTIDE SEQUENCE</scope>
    <source>
        <strain evidence="2">N/A</strain>
    </source>
</reference>
<evidence type="ECO:0000313" key="2">
    <source>
        <dbReference type="EMBL" id="CAJ0598038.1"/>
    </source>
</evidence>
<dbReference type="AlphaFoldDB" id="A0AA36M4M9"/>
<proteinExistence type="predicted"/>
<keyword evidence="3" id="KW-1185">Reference proteome</keyword>
<name>A0AA36M4M9_CYLNA</name>